<dbReference type="GO" id="GO:0000287">
    <property type="term" value="F:magnesium ion binding"/>
    <property type="evidence" value="ECO:0007669"/>
    <property type="project" value="InterPro"/>
</dbReference>
<reference evidence="11 12" key="1">
    <citation type="submission" date="2017-02" db="EMBL/GenBank/DDBJ databases">
        <title>Whole genome sequencing of Helicobacter bilis strain AAQJH.</title>
        <authorList>
            <person name="Conlan S."/>
            <person name="Thomas P.J."/>
            <person name="Mullikin J."/>
            <person name="Palmore T.N."/>
            <person name="Frank K.M."/>
            <person name="Segre J.A."/>
        </authorList>
    </citation>
    <scope>NUCLEOTIDE SEQUENCE [LARGE SCALE GENOMIC DNA]</scope>
    <source>
        <strain evidence="11 12">AAQJH</strain>
    </source>
</reference>
<protein>
    <recommendedName>
        <fullName evidence="8">GTPase Obg</fullName>
        <ecNumber evidence="8">3.6.5.-</ecNumber>
    </recommendedName>
    <alternativeName>
        <fullName evidence="8">GTP-binding protein Obg</fullName>
    </alternativeName>
</protein>
<feature type="binding site" evidence="8">
    <location>
        <begin position="190"/>
        <end position="194"/>
    </location>
    <ligand>
        <name>GTP</name>
        <dbReference type="ChEBI" id="CHEBI:37565"/>
    </ligand>
</feature>
<dbReference type="SUPFAM" id="SSF82051">
    <property type="entry name" value="Obg GTP-binding protein N-terminal domain"/>
    <property type="match status" value="1"/>
</dbReference>
<dbReference type="Proteomes" id="UP000188298">
    <property type="component" value="Chromosome"/>
</dbReference>
<dbReference type="PROSITE" id="PS00905">
    <property type="entry name" value="GTP1_OBG"/>
    <property type="match status" value="1"/>
</dbReference>
<comment type="subunit">
    <text evidence="8">Monomer.</text>
</comment>
<comment type="function">
    <text evidence="8">An essential GTPase which binds GTP, GDP and possibly (p)ppGpp with moderate affinity, with high nucleotide exchange rates and a fairly low GTP hydrolysis rate. Plays a role in control of the cell cycle, stress response, ribosome biogenesis and in those bacteria that undergo differentiation, in morphogenesis control.</text>
</comment>
<dbReference type="InterPro" id="IPR006074">
    <property type="entry name" value="GTP1-OBG_CS"/>
</dbReference>
<dbReference type="SUPFAM" id="SSF52540">
    <property type="entry name" value="P-loop containing nucleoside triphosphate hydrolases"/>
    <property type="match status" value="1"/>
</dbReference>
<dbReference type="CDD" id="cd01898">
    <property type="entry name" value="Obg"/>
    <property type="match status" value="1"/>
</dbReference>
<evidence type="ECO:0000259" key="10">
    <source>
        <dbReference type="PROSITE" id="PS51883"/>
    </source>
</evidence>
<dbReference type="Pfam" id="PF01926">
    <property type="entry name" value="MMR_HSR1"/>
    <property type="match status" value="1"/>
</dbReference>
<dbReference type="InterPro" id="IPR027417">
    <property type="entry name" value="P-loop_NTPase"/>
</dbReference>
<dbReference type="GO" id="GO:0043022">
    <property type="term" value="F:ribosome binding"/>
    <property type="evidence" value="ECO:0007669"/>
    <property type="project" value="UniProtKB-ARBA"/>
</dbReference>
<feature type="binding site" evidence="8">
    <location>
        <begin position="165"/>
        <end position="172"/>
    </location>
    <ligand>
        <name>GTP</name>
        <dbReference type="ChEBI" id="CHEBI:37565"/>
    </ligand>
</feature>
<dbReference type="EC" id="3.6.5.-" evidence="8"/>
<keyword evidence="7 8" id="KW-0342">GTP-binding</keyword>
<evidence type="ECO:0000256" key="8">
    <source>
        <dbReference type="HAMAP-Rule" id="MF_01454"/>
    </source>
</evidence>
<sequence>MFVDSVSIFIGSGHGGAGAVSFRREKFVIQGGPDGGDGGRGGDVYFLVDKNTTTLAKFRGHKKFLAGNGMPGMGKNCNGKKGKDIVIKVPPGTQIINEENNEILLDLLIDGEKVKLLSGGKGGLGNTHFKNASNQRPTYAQKGLPGISLQVRLELKLIADIALVGFPNVGKSSLISTITNARPKIADYAFTTLIPNLGVVDIDDLHSFVIADIPGLIQGASTGKGLGLQFLQHIERTKLLLFMLDSSYFTMNMAQDIDTTMPQDSDIESLFATRDLAHKSLLNQFSVLYNELLCYAPKLANRYYAIAFTKSDVELYESFCDFSFKQHENLQLQTKAYISQPLLDFIENGISMDSIKDDTSKEENCINNEKGKGNSSLKPPLFILPISSATHCNLESLKTLLYFALQGIG</sequence>
<dbReference type="PROSITE" id="PS51883">
    <property type="entry name" value="OBG"/>
    <property type="match status" value="1"/>
</dbReference>
<feature type="binding site" evidence="8">
    <location>
        <begin position="212"/>
        <end position="215"/>
    </location>
    <ligand>
        <name>GTP</name>
        <dbReference type="ChEBI" id="CHEBI:37565"/>
    </ligand>
</feature>
<gene>
    <name evidence="8" type="primary">obg</name>
    <name evidence="11" type="ORF">XJ32_08825</name>
</gene>
<evidence type="ECO:0000256" key="4">
    <source>
        <dbReference type="ARBA" id="ARBA00022741"/>
    </source>
</evidence>
<comment type="similarity">
    <text evidence="1 8">Belongs to the TRAFAC class OBG-HflX-like GTPase superfamily. OBG GTPase family.</text>
</comment>
<dbReference type="PIRSF" id="PIRSF002401">
    <property type="entry name" value="GTP_bd_Obg/CgtA"/>
    <property type="match status" value="1"/>
</dbReference>
<dbReference type="EMBL" id="CP019645">
    <property type="protein sequence ID" value="AQQ60176.1"/>
    <property type="molecule type" value="Genomic_DNA"/>
</dbReference>
<evidence type="ECO:0000313" key="11">
    <source>
        <dbReference type="EMBL" id="AQQ60176.1"/>
    </source>
</evidence>
<dbReference type="GO" id="GO:0042254">
    <property type="term" value="P:ribosome biogenesis"/>
    <property type="evidence" value="ECO:0007669"/>
    <property type="project" value="UniProtKB-UniRule"/>
</dbReference>
<dbReference type="NCBIfam" id="NF008956">
    <property type="entry name" value="PRK12299.1"/>
    <property type="match status" value="1"/>
</dbReference>
<dbReference type="RefSeq" id="WP_077389155.1">
    <property type="nucleotide sequence ID" value="NZ_CP019645.1"/>
</dbReference>
<dbReference type="InterPro" id="IPR006169">
    <property type="entry name" value="GTP1_OBG_dom"/>
</dbReference>
<keyword evidence="6 8" id="KW-0460">Magnesium</keyword>
<dbReference type="InterPro" id="IPR031167">
    <property type="entry name" value="G_OBG"/>
</dbReference>
<evidence type="ECO:0000256" key="5">
    <source>
        <dbReference type="ARBA" id="ARBA00022801"/>
    </source>
</evidence>
<dbReference type="InterPro" id="IPR045086">
    <property type="entry name" value="OBG_GTPase"/>
</dbReference>
<dbReference type="InterPro" id="IPR006073">
    <property type="entry name" value="GTP-bd"/>
</dbReference>
<dbReference type="InterPro" id="IPR014100">
    <property type="entry name" value="GTP-bd_Obg/CgtA"/>
</dbReference>
<accession>A0A1Q2LI80</accession>
<dbReference type="GO" id="GO:0005737">
    <property type="term" value="C:cytoplasm"/>
    <property type="evidence" value="ECO:0007669"/>
    <property type="project" value="UniProtKB-SubCell"/>
</dbReference>
<dbReference type="PROSITE" id="PS51710">
    <property type="entry name" value="G_OBG"/>
    <property type="match status" value="1"/>
</dbReference>
<dbReference type="GO" id="GO:0005525">
    <property type="term" value="F:GTP binding"/>
    <property type="evidence" value="ECO:0007669"/>
    <property type="project" value="UniProtKB-UniRule"/>
</dbReference>
<evidence type="ECO:0000313" key="12">
    <source>
        <dbReference type="Proteomes" id="UP000188298"/>
    </source>
</evidence>
<name>A0A1Q2LI80_9HELI</name>
<proteinExistence type="inferred from homology"/>
<dbReference type="NCBIfam" id="TIGR02729">
    <property type="entry name" value="Obg_CgtA"/>
    <property type="match status" value="1"/>
</dbReference>
<keyword evidence="4 8" id="KW-0547">Nucleotide-binding</keyword>
<feature type="domain" description="Obg" evidence="10">
    <location>
        <begin position="1"/>
        <end position="158"/>
    </location>
</feature>
<dbReference type="Gene3D" id="3.40.50.300">
    <property type="entry name" value="P-loop containing nucleotide triphosphate hydrolases"/>
    <property type="match status" value="1"/>
</dbReference>
<feature type="domain" description="OBG-type G" evidence="9">
    <location>
        <begin position="159"/>
        <end position="247"/>
    </location>
</feature>
<dbReference type="AlphaFoldDB" id="A0A1Q2LI80"/>
<dbReference type="GO" id="GO:0003924">
    <property type="term" value="F:GTPase activity"/>
    <property type="evidence" value="ECO:0007669"/>
    <property type="project" value="UniProtKB-UniRule"/>
</dbReference>
<dbReference type="FunFam" id="2.70.210.12:FF:000001">
    <property type="entry name" value="GTPase Obg"/>
    <property type="match status" value="1"/>
</dbReference>
<keyword evidence="5 8" id="KW-0378">Hydrolase</keyword>
<dbReference type="Gene3D" id="2.70.210.12">
    <property type="entry name" value="GTP1/OBG domain"/>
    <property type="match status" value="1"/>
</dbReference>
<comment type="cofactor">
    <cofactor evidence="8">
        <name>Mg(2+)</name>
        <dbReference type="ChEBI" id="CHEBI:18420"/>
    </cofactor>
</comment>
<evidence type="ECO:0000259" key="9">
    <source>
        <dbReference type="PROSITE" id="PS51710"/>
    </source>
</evidence>
<feature type="binding site" evidence="8">
    <location>
        <begin position="387"/>
        <end position="389"/>
    </location>
    <ligand>
        <name>GTP</name>
        <dbReference type="ChEBI" id="CHEBI:37565"/>
    </ligand>
</feature>
<organism evidence="11 12">
    <name type="scientific">Helicobacter bilis</name>
    <dbReference type="NCBI Taxonomy" id="37372"/>
    <lineage>
        <taxon>Bacteria</taxon>
        <taxon>Pseudomonadati</taxon>
        <taxon>Campylobacterota</taxon>
        <taxon>Epsilonproteobacteria</taxon>
        <taxon>Campylobacterales</taxon>
        <taxon>Helicobacteraceae</taxon>
        <taxon>Helicobacter</taxon>
    </lineage>
</organism>
<dbReference type="InterPro" id="IPR036726">
    <property type="entry name" value="GTP1_OBG_dom_sf"/>
</dbReference>
<feature type="binding site" evidence="8">
    <location>
        <position position="172"/>
    </location>
    <ligand>
        <name>Mg(2+)</name>
        <dbReference type="ChEBI" id="CHEBI:18420"/>
    </ligand>
</feature>
<dbReference type="PRINTS" id="PR00326">
    <property type="entry name" value="GTP1OBG"/>
</dbReference>
<keyword evidence="3 8" id="KW-0479">Metal-binding</keyword>
<keyword evidence="2 8" id="KW-0963">Cytoplasm</keyword>
<comment type="subcellular location">
    <subcellularLocation>
        <location evidence="8">Cytoplasm</location>
    </subcellularLocation>
</comment>
<evidence type="ECO:0000256" key="3">
    <source>
        <dbReference type="ARBA" id="ARBA00022723"/>
    </source>
</evidence>
<evidence type="ECO:0000256" key="2">
    <source>
        <dbReference type="ARBA" id="ARBA00022490"/>
    </source>
</evidence>
<evidence type="ECO:0000256" key="6">
    <source>
        <dbReference type="ARBA" id="ARBA00022842"/>
    </source>
</evidence>
<evidence type="ECO:0000256" key="1">
    <source>
        <dbReference type="ARBA" id="ARBA00007699"/>
    </source>
</evidence>
<feature type="binding site" evidence="8">
    <location>
        <position position="192"/>
    </location>
    <ligand>
        <name>Mg(2+)</name>
        <dbReference type="ChEBI" id="CHEBI:18420"/>
    </ligand>
</feature>
<dbReference type="PANTHER" id="PTHR11702:SF31">
    <property type="entry name" value="MITOCHONDRIAL RIBOSOME-ASSOCIATED GTPASE 2"/>
    <property type="match status" value="1"/>
</dbReference>
<dbReference type="HAMAP" id="MF_01454">
    <property type="entry name" value="GTPase_Obg"/>
    <property type="match status" value="1"/>
</dbReference>
<dbReference type="Pfam" id="PF01018">
    <property type="entry name" value="GTP1_OBG"/>
    <property type="match status" value="1"/>
</dbReference>
<dbReference type="KEGG" id="hbl:XJ32_08825"/>
<dbReference type="PANTHER" id="PTHR11702">
    <property type="entry name" value="DEVELOPMENTALLY REGULATED GTP-BINDING PROTEIN-RELATED"/>
    <property type="match status" value="1"/>
</dbReference>
<evidence type="ECO:0000256" key="7">
    <source>
        <dbReference type="ARBA" id="ARBA00023134"/>
    </source>
</evidence>
<feature type="binding site" evidence="8">
    <location>
        <begin position="309"/>
        <end position="312"/>
    </location>
    <ligand>
        <name>GTP</name>
        <dbReference type="ChEBI" id="CHEBI:37565"/>
    </ligand>
</feature>